<dbReference type="SUPFAM" id="SSF55874">
    <property type="entry name" value="ATPase domain of HSP90 chaperone/DNA topoisomerase II/histidine kinase"/>
    <property type="match status" value="1"/>
</dbReference>
<feature type="domain" description="Histidine kinase" evidence="6">
    <location>
        <begin position="159"/>
        <end position="377"/>
    </location>
</feature>
<sequence>MAMDISSQNLIRELFQSHPLPSFVFNPQGEVLMINQAGEDMLRAIPGIRLETGESSFLTAIHRDQRLRFEAHLVECVSRSHAELKDLRMGHDDDSPLWLRLNSVCISPPPGKAQASGEQRLILSSGVNVSESRRNQDALLLARNQAEKARKQQSVFLGQISHEIQSPLKDLSQISDLLREAVQEERLNAAEDLSQTIGSISKNLGTIVNDLLDLSLMDENKLELRSRPFSLLEVLDELEQLNRPLAEKRGLGFYVRKNMSTEGMFQGDERRIRQVLNILITNALEYTGEGQVDIILREDELSDYLSEISIEVRDTGPGIPPRIHHELWEGIYSEKEHGTGVGLPIAKRLTRLMRGQIYFETARNIGTSFFFTIPLTRFTGDSNLKILEARQNRLKNLRILAGISRGSSWQGLLSSLGEDGHMVVSSHDGSEVASLLELNTFDVILLDSYPEMVHNRDVADKISESVHSEESFPVLIQLGTGEANSTANPPRHILPPNSSSLDLYRILTGIL</sequence>
<dbReference type="Proteomes" id="UP000018680">
    <property type="component" value="Chromosome"/>
</dbReference>
<dbReference type="Gene3D" id="1.10.287.130">
    <property type="match status" value="1"/>
</dbReference>
<evidence type="ECO:0000313" key="7">
    <source>
        <dbReference type="EMBL" id="AHC16615.1"/>
    </source>
</evidence>
<dbReference type="SUPFAM" id="SSF47384">
    <property type="entry name" value="Homodimeric domain of signal transducing histidine kinase"/>
    <property type="match status" value="1"/>
</dbReference>
<dbReference type="Gene3D" id="3.30.450.20">
    <property type="entry name" value="PAS domain"/>
    <property type="match status" value="1"/>
</dbReference>
<dbReference type="InterPro" id="IPR005467">
    <property type="entry name" value="His_kinase_dom"/>
</dbReference>
<keyword evidence="5" id="KW-0418">Kinase</keyword>
<dbReference type="GO" id="GO:0000155">
    <property type="term" value="F:phosphorelay sensor kinase activity"/>
    <property type="evidence" value="ECO:0007669"/>
    <property type="project" value="InterPro"/>
</dbReference>
<dbReference type="InterPro" id="IPR000014">
    <property type="entry name" value="PAS"/>
</dbReference>
<comment type="catalytic activity">
    <reaction evidence="1">
        <text>ATP + protein L-histidine = ADP + protein N-phospho-L-histidine.</text>
        <dbReference type="EC" id="2.7.13.3"/>
    </reaction>
</comment>
<keyword evidence="8" id="KW-1185">Reference proteome</keyword>
<gene>
    <name evidence="7" type="ORF">L21SP2_3275</name>
</gene>
<evidence type="ECO:0000259" key="6">
    <source>
        <dbReference type="PROSITE" id="PS50109"/>
    </source>
</evidence>
<dbReference type="SUPFAM" id="SSF55785">
    <property type="entry name" value="PYP-like sensor domain (PAS domain)"/>
    <property type="match status" value="1"/>
</dbReference>
<dbReference type="PROSITE" id="PS50109">
    <property type="entry name" value="HIS_KIN"/>
    <property type="match status" value="1"/>
</dbReference>
<dbReference type="CDD" id="cd00082">
    <property type="entry name" value="HisKA"/>
    <property type="match status" value="1"/>
</dbReference>
<evidence type="ECO:0000256" key="1">
    <source>
        <dbReference type="ARBA" id="ARBA00000085"/>
    </source>
</evidence>
<dbReference type="InterPro" id="IPR035965">
    <property type="entry name" value="PAS-like_dom_sf"/>
</dbReference>
<dbReference type="SMART" id="SM00091">
    <property type="entry name" value="PAS"/>
    <property type="match status" value="1"/>
</dbReference>
<organism evidence="7 8">
    <name type="scientific">Salinispira pacifica</name>
    <dbReference type="NCBI Taxonomy" id="1307761"/>
    <lineage>
        <taxon>Bacteria</taxon>
        <taxon>Pseudomonadati</taxon>
        <taxon>Spirochaetota</taxon>
        <taxon>Spirochaetia</taxon>
        <taxon>Spirochaetales</taxon>
        <taxon>Spirochaetaceae</taxon>
        <taxon>Salinispira</taxon>
    </lineage>
</organism>
<protein>
    <recommendedName>
        <fullName evidence="2">histidine kinase</fullName>
        <ecNumber evidence="2">2.7.13.3</ecNumber>
    </recommendedName>
</protein>
<evidence type="ECO:0000256" key="3">
    <source>
        <dbReference type="ARBA" id="ARBA00022553"/>
    </source>
</evidence>
<dbReference type="InterPro" id="IPR004358">
    <property type="entry name" value="Sig_transdc_His_kin-like_C"/>
</dbReference>
<dbReference type="HOGENOM" id="CLU_533046_0_0_12"/>
<dbReference type="InterPro" id="IPR036890">
    <property type="entry name" value="HATPase_C_sf"/>
</dbReference>
<dbReference type="SMART" id="SM00388">
    <property type="entry name" value="HisKA"/>
    <property type="match status" value="1"/>
</dbReference>
<keyword evidence="4" id="KW-0808">Transferase</keyword>
<dbReference type="InterPro" id="IPR003661">
    <property type="entry name" value="HisK_dim/P_dom"/>
</dbReference>
<dbReference type="SMART" id="SM00387">
    <property type="entry name" value="HATPase_c"/>
    <property type="match status" value="1"/>
</dbReference>
<dbReference type="InterPro" id="IPR036097">
    <property type="entry name" value="HisK_dim/P_sf"/>
</dbReference>
<dbReference type="Pfam" id="PF02518">
    <property type="entry name" value="HATPase_c"/>
    <property type="match status" value="1"/>
</dbReference>
<dbReference type="PRINTS" id="PR00344">
    <property type="entry name" value="BCTRLSENSOR"/>
</dbReference>
<keyword evidence="3" id="KW-0597">Phosphoprotein</keyword>
<evidence type="ECO:0000256" key="4">
    <source>
        <dbReference type="ARBA" id="ARBA00022679"/>
    </source>
</evidence>
<dbReference type="InterPro" id="IPR003594">
    <property type="entry name" value="HATPase_dom"/>
</dbReference>
<dbReference type="EMBL" id="CP006939">
    <property type="protein sequence ID" value="AHC16615.1"/>
    <property type="molecule type" value="Genomic_DNA"/>
</dbReference>
<dbReference type="EC" id="2.7.13.3" evidence="2"/>
<dbReference type="KEGG" id="slr:L21SP2_3275"/>
<evidence type="ECO:0000256" key="2">
    <source>
        <dbReference type="ARBA" id="ARBA00012438"/>
    </source>
</evidence>
<accession>V5WLX8</accession>
<evidence type="ECO:0000313" key="8">
    <source>
        <dbReference type="Proteomes" id="UP000018680"/>
    </source>
</evidence>
<proteinExistence type="predicted"/>
<dbReference type="Gene3D" id="3.30.565.10">
    <property type="entry name" value="Histidine kinase-like ATPase, C-terminal domain"/>
    <property type="match status" value="1"/>
</dbReference>
<reference evidence="7 8" key="1">
    <citation type="journal article" date="2015" name="Stand. Genomic Sci.">
        <title>Complete genome sequence and description of Salinispira pacifica gen. nov., sp. nov., a novel spirochaete isolated form a hypersaline microbial mat.</title>
        <authorList>
            <person name="Ben Hania W."/>
            <person name="Joseph M."/>
            <person name="Schumann P."/>
            <person name="Bunk B."/>
            <person name="Fiebig A."/>
            <person name="Sproer C."/>
            <person name="Klenk H.P."/>
            <person name="Fardeau M.L."/>
            <person name="Spring S."/>
        </authorList>
    </citation>
    <scope>NUCLEOTIDE SEQUENCE [LARGE SCALE GENOMIC DNA]</scope>
    <source>
        <strain evidence="7 8">L21-RPul-D2</strain>
    </source>
</reference>
<dbReference type="PANTHER" id="PTHR43047">
    <property type="entry name" value="TWO-COMPONENT HISTIDINE PROTEIN KINASE"/>
    <property type="match status" value="1"/>
</dbReference>
<dbReference type="AlphaFoldDB" id="V5WLX8"/>
<evidence type="ECO:0000256" key="5">
    <source>
        <dbReference type="ARBA" id="ARBA00022777"/>
    </source>
</evidence>
<dbReference type="STRING" id="1307761.L21SP2_3275"/>
<name>V5WLX8_9SPIO</name>
<dbReference type="eggNOG" id="COG2205">
    <property type="taxonomic scope" value="Bacteria"/>
</dbReference>